<dbReference type="PANTHER" id="PTHR37451">
    <property type="entry name" value="MARVEL DOMAIN"/>
    <property type="match status" value="1"/>
</dbReference>
<keyword evidence="2" id="KW-1133">Transmembrane helix</keyword>
<keyword evidence="4" id="KW-1185">Reference proteome</keyword>
<reference evidence="3" key="1">
    <citation type="journal article" date="2023" name="Mol. Phylogenet. Evol.">
        <title>Genome-scale phylogeny and comparative genomics of the fungal order Sordariales.</title>
        <authorList>
            <person name="Hensen N."/>
            <person name="Bonometti L."/>
            <person name="Westerberg I."/>
            <person name="Brannstrom I.O."/>
            <person name="Guillou S."/>
            <person name="Cros-Aarteil S."/>
            <person name="Calhoun S."/>
            <person name="Haridas S."/>
            <person name="Kuo A."/>
            <person name="Mondo S."/>
            <person name="Pangilinan J."/>
            <person name="Riley R."/>
            <person name="LaButti K."/>
            <person name="Andreopoulos B."/>
            <person name="Lipzen A."/>
            <person name="Chen C."/>
            <person name="Yan M."/>
            <person name="Daum C."/>
            <person name="Ng V."/>
            <person name="Clum A."/>
            <person name="Steindorff A."/>
            <person name="Ohm R.A."/>
            <person name="Martin F."/>
            <person name="Silar P."/>
            <person name="Natvig D.O."/>
            <person name="Lalanne C."/>
            <person name="Gautier V."/>
            <person name="Ament-Velasquez S.L."/>
            <person name="Kruys A."/>
            <person name="Hutchinson M.I."/>
            <person name="Powell A.J."/>
            <person name="Barry K."/>
            <person name="Miller A.N."/>
            <person name="Grigoriev I.V."/>
            <person name="Debuchy R."/>
            <person name="Gladieux P."/>
            <person name="Hiltunen Thoren M."/>
            <person name="Johannesson H."/>
        </authorList>
    </citation>
    <scope>NUCLEOTIDE SEQUENCE</scope>
    <source>
        <strain evidence="3">CBS 314.62</strain>
    </source>
</reference>
<evidence type="ECO:0000256" key="1">
    <source>
        <dbReference type="SAM" id="MobiDB-lite"/>
    </source>
</evidence>
<protein>
    <recommendedName>
        <fullName evidence="5">MARVEL domain-containing protein</fullName>
    </recommendedName>
</protein>
<feature type="transmembrane region" description="Helical" evidence="2">
    <location>
        <begin position="50"/>
        <end position="69"/>
    </location>
</feature>
<evidence type="ECO:0000313" key="3">
    <source>
        <dbReference type="EMBL" id="KAK3684801.1"/>
    </source>
</evidence>
<gene>
    <name evidence="3" type="ORF">B0T22DRAFT_198817</name>
</gene>
<evidence type="ECO:0000256" key="2">
    <source>
        <dbReference type="SAM" id="Phobius"/>
    </source>
</evidence>
<dbReference type="Proteomes" id="UP001270362">
    <property type="component" value="Unassembled WGS sequence"/>
</dbReference>
<keyword evidence="2" id="KW-0472">Membrane</keyword>
<feature type="transmembrane region" description="Helical" evidence="2">
    <location>
        <begin position="120"/>
        <end position="143"/>
    </location>
</feature>
<proteinExistence type="predicted"/>
<accession>A0AAE0X446</accession>
<dbReference type="PANTHER" id="PTHR37451:SF3">
    <property type="entry name" value="MARVEL DOMAIN-CONTAINING PROTEIN"/>
    <property type="match status" value="1"/>
</dbReference>
<dbReference type="EMBL" id="JAULSO010000003">
    <property type="protein sequence ID" value="KAK3684801.1"/>
    <property type="molecule type" value="Genomic_DNA"/>
</dbReference>
<feature type="transmembrane region" description="Helical" evidence="2">
    <location>
        <begin position="21"/>
        <end position="38"/>
    </location>
</feature>
<name>A0AAE0X446_9PEZI</name>
<feature type="transmembrane region" description="Helical" evidence="2">
    <location>
        <begin position="81"/>
        <end position="100"/>
    </location>
</feature>
<organism evidence="3 4">
    <name type="scientific">Podospora appendiculata</name>
    <dbReference type="NCBI Taxonomy" id="314037"/>
    <lineage>
        <taxon>Eukaryota</taxon>
        <taxon>Fungi</taxon>
        <taxon>Dikarya</taxon>
        <taxon>Ascomycota</taxon>
        <taxon>Pezizomycotina</taxon>
        <taxon>Sordariomycetes</taxon>
        <taxon>Sordariomycetidae</taxon>
        <taxon>Sordariales</taxon>
        <taxon>Podosporaceae</taxon>
        <taxon>Podospora</taxon>
    </lineage>
</organism>
<sequence>MWEGLEFDAEKVPAFKLGFHLAQLVFAFVLWCLEIVVFRASDAPITGSIGWTFGVCFLSIPAWVYLCMAPRFPRTRRFAQPYVMATVDGVFTIIWLSAFATQASYNTANLCGSVCGVSKAIVGLGFFVFLFFAITTFISIYTVQYWKWNGCLPGYDTMKPNSHNIDPDKAAFSMAPHDDEAYTAVNSTDRDQDSDMHPVVGAAARSNYSSEPYGGGSSIASDPYGAPAADPFAVPSRVGSHTSYGGAGAAHENPFRQDNPFDSDSEYRVTPPPVAGYAPPTAHDEYEDARFPAAPYDRIVR</sequence>
<comment type="caution">
    <text evidence="3">The sequence shown here is derived from an EMBL/GenBank/DDBJ whole genome shotgun (WGS) entry which is preliminary data.</text>
</comment>
<evidence type="ECO:0008006" key="5">
    <source>
        <dbReference type="Google" id="ProtNLM"/>
    </source>
</evidence>
<keyword evidence="2" id="KW-0812">Transmembrane</keyword>
<reference evidence="3" key="2">
    <citation type="submission" date="2023-06" db="EMBL/GenBank/DDBJ databases">
        <authorList>
            <consortium name="Lawrence Berkeley National Laboratory"/>
            <person name="Haridas S."/>
            <person name="Hensen N."/>
            <person name="Bonometti L."/>
            <person name="Westerberg I."/>
            <person name="Brannstrom I.O."/>
            <person name="Guillou S."/>
            <person name="Cros-Aarteil S."/>
            <person name="Calhoun S."/>
            <person name="Kuo A."/>
            <person name="Mondo S."/>
            <person name="Pangilinan J."/>
            <person name="Riley R."/>
            <person name="Labutti K."/>
            <person name="Andreopoulos B."/>
            <person name="Lipzen A."/>
            <person name="Chen C."/>
            <person name="Yanf M."/>
            <person name="Daum C."/>
            <person name="Ng V."/>
            <person name="Clum A."/>
            <person name="Steindorff A."/>
            <person name="Ohm R."/>
            <person name="Martin F."/>
            <person name="Silar P."/>
            <person name="Natvig D."/>
            <person name="Lalanne C."/>
            <person name="Gautier V."/>
            <person name="Ament-Velasquez S.L."/>
            <person name="Kruys A."/>
            <person name="Hutchinson M.I."/>
            <person name="Powell A.J."/>
            <person name="Barry K."/>
            <person name="Miller A.N."/>
            <person name="Grigoriev I.V."/>
            <person name="Debuchy R."/>
            <person name="Gladieux P."/>
            <person name="Thoren M.H."/>
            <person name="Johannesson H."/>
        </authorList>
    </citation>
    <scope>NUCLEOTIDE SEQUENCE</scope>
    <source>
        <strain evidence="3">CBS 314.62</strain>
    </source>
</reference>
<evidence type="ECO:0000313" key="4">
    <source>
        <dbReference type="Proteomes" id="UP001270362"/>
    </source>
</evidence>
<dbReference type="AlphaFoldDB" id="A0AAE0X446"/>
<feature type="region of interest" description="Disordered" evidence="1">
    <location>
        <begin position="237"/>
        <end position="301"/>
    </location>
</feature>